<sequence>MANNIYDYGMNWLFKVEIGDIKMSFSKVSGLDIELEFEPYNEGGVNDYVLEFPKNKKSGHLVLERGTGEVTKLIKWFQDIQIGKFVRKNGTIELWNETGETIRTWQIENALPVKWSGPSLDAVGKEIAVEKIELKHQGLKEK</sequence>
<dbReference type="InterPro" id="IPR011747">
    <property type="entry name" value="CHP02241"/>
</dbReference>
<dbReference type="PANTHER" id="PTHR38009">
    <property type="entry name" value="CONSERVED HYPOTHETICAL PHAGE TAIL PROTEIN"/>
    <property type="match status" value="1"/>
</dbReference>
<keyword evidence="2" id="KW-1185">Reference proteome</keyword>
<gene>
    <name evidence="1" type="ORF">ISU02_02835</name>
</gene>
<dbReference type="InterPro" id="IPR010667">
    <property type="entry name" value="Phage_T4_Gp19"/>
</dbReference>
<accession>A0ABR9ZNI5</accession>
<evidence type="ECO:0000313" key="2">
    <source>
        <dbReference type="Proteomes" id="UP000614200"/>
    </source>
</evidence>
<protein>
    <submittedName>
        <fullName evidence="1">Phage tail protein</fullName>
    </submittedName>
</protein>
<dbReference type="PANTHER" id="PTHR38009:SF1">
    <property type="entry name" value="CONSERVED HYPOTHETICAL PHAGE TAIL PROTEIN"/>
    <property type="match status" value="1"/>
</dbReference>
<reference evidence="1 2" key="1">
    <citation type="submission" date="2020-11" db="EMBL/GenBank/DDBJ databases">
        <title>Fusibacter basophilias sp. nov.</title>
        <authorList>
            <person name="Qiu D."/>
        </authorList>
    </citation>
    <scope>NUCLEOTIDE SEQUENCE [LARGE SCALE GENOMIC DNA]</scope>
    <source>
        <strain evidence="1 2">Q10-2</strain>
    </source>
</reference>
<evidence type="ECO:0000313" key="1">
    <source>
        <dbReference type="EMBL" id="MBF4692033.1"/>
    </source>
</evidence>
<dbReference type="RefSeq" id="WP_194700258.1">
    <property type="nucleotide sequence ID" value="NZ_JADKNH010000001.1"/>
</dbReference>
<name>A0ABR9ZNI5_9FIRM</name>
<dbReference type="NCBIfam" id="TIGR02241">
    <property type="entry name" value="conserved hypothetical phage tail region protein"/>
    <property type="match status" value="1"/>
</dbReference>
<dbReference type="Proteomes" id="UP000614200">
    <property type="component" value="Unassembled WGS sequence"/>
</dbReference>
<organism evidence="1 2">
    <name type="scientific">Fusibacter ferrireducens</name>
    <dbReference type="NCBI Taxonomy" id="2785058"/>
    <lineage>
        <taxon>Bacteria</taxon>
        <taxon>Bacillati</taxon>
        <taxon>Bacillota</taxon>
        <taxon>Clostridia</taxon>
        <taxon>Eubacteriales</taxon>
        <taxon>Eubacteriales Family XII. Incertae Sedis</taxon>
        <taxon>Fusibacter</taxon>
    </lineage>
</organism>
<comment type="caution">
    <text evidence="1">The sequence shown here is derived from an EMBL/GenBank/DDBJ whole genome shotgun (WGS) entry which is preliminary data.</text>
</comment>
<dbReference type="Pfam" id="PF06841">
    <property type="entry name" value="Phage_T4_gp19"/>
    <property type="match status" value="1"/>
</dbReference>
<dbReference type="EMBL" id="JADKNH010000001">
    <property type="protein sequence ID" value="MBF4692033.1"/>
    <property type="molecule type" value="Genomic_DNA"/>
</dbReference>
<proteinExistence type="predicted"/>